<proteinExistence type="predicted"/>
<organism evidence="1 2">
    <name type="scientific">Hypoxylon rubiginosum</name>
    <dbReference type="NCBI Taxonomy" id="110542"/>
    <lineage>
        <taxon>Eukaryota</taxon>
        <taxon>Fungi</taxon>
        <taxon>Dikarya</taxon>
        <taxon>Ascomycota</taxon>
        <taxon>Pezizomycotina</taxon>
        <taxon>Sordariomycetes</taxon>
        <taxon>Xylariomycetidae</taxon>
        <taxon>Xylariales</taxon>
        <taxon>Hypoxylaceae</taxon>
        <taxon>Hypoxylon</taxon>
    </lineage>
</organism>
<dbReference type="Proteomes" id="UP001497700">
    <property type="component" value="Unassembled WGS sequence"/>
</dbReference>
<evidence type="ECO:0000313" key="1">
    <source>
        <dbReference type="EMBL" id="KAI4865273.1"/>
    </source>
</evidence>
<comment type="caution">
    <text evidence="1">The sequence shown here is derived from an EMBL/GenBank/DDBJ whole genome shotgun (WGS) entry which is preliminary data.</text>
</comment>
<sequence>MIFLTEHSCLLPLIVALAVAGLYLLWAYFFDPLRNVPGPLAARVTPFWLTLQCRLFRRSISIHALHQKYGDVVRVGPNNISVVSKGCLQQVYGSNSGTSKGPFYDVFRPKVPIIFSARDNFFHARRRKDLTPAFSKSALRGFEPYMSTQILNLKHALTRKVEAGGGVAFLNFAPWANYLAFDVIANFVFGESFGFIDAGYDFHNLISTIDLRMQCLNALGTVPGWARPWMKWMPFDGFWRQNLATTMNLQALARTSTEARKKQISVDRDDMLSFLIRAKQENGMPLPDESIIAEAASFVSGGSDSTSTTLTHFVDFVSRRPDAMRRLQDELDTAFSGSQPSDWVPNEEIVGNLPFLTALLKETMRLRPTSAAGLERITGKELTIGEYVVPRGVLVSVPTYTLHRREDVFPNPDQFIPERWLDGDSATMTASWAPFSYGTRSCLGKHFAWMELSKAIAMLFKEFDVVRASEAETELQEGFFMKGSECNVILIKRGQMRHSSS</sequence>
<name>A0ACB9Z214_9PEZI</name>
<protein>
    <submittedName>
        <fullName evidence="1">Cytochrome P450</fullName>
    </submittedName>
</protein>
<evidence type="ECO:0000313" key="2">
    <source>
        <dbReference type="Proteomes" id="UP001497700"/>
    </source>
</evidence>
<gene>
    <name evidence="1" type="ORF">F4820DRAFT_448209</name>
</gene>
<reference evidence="1 2" key="1">
    <citation type="journal article" date="2022" name="New Phytol.">
        <title>Ecological generalism drives hyperdiversity of secondary metabolite gene clusters in xylarialean endophytes.</title>
        <authorList>
            <person name="Franco M.E.E."/>
            <person name="Wisecaver J.H."/>
            <person name="Arnold A.E."/>
            <person name="Ju Y.M."/>
            <person name="Slot J.C."/>
            <person name="Ahrendt S."/>
            <person name="Moore L.P."/>
            <person name="Eastman K.E."/>
            <person name="Scott K."/>
            <person name="Konkel Z."/>
            <person name="Mondo S.J."/>
            <person name="Kuo A."/>
            <person name="Hayes R.D."/>
            <person name="Haridas S."/>
            <person name="Andreopoulos B."/>
            <person name="Riley R."/>
            <person name="LaButti K."/>
            <person name="Pangilinan J."/>
            <person name="Lipzen A."/>
            <person name="Amirebrahimi M."/>
            <person name="Yan J."/>
            <person name="Adam C."/>
            <person name="Keymanesh K."/>
            <person name="Ng V."/>
            <person name="Louie K."/>
            <person name="Northen T."/>
            <person name="Drula E."/>
            <person name="Henrissat B."/>
            <person name="Hsieh H.M."/>
            <person name="Youens-Clark K."/>
            <person name="Lutzoni F."/>
            <person name="Miadlikowska J."/>
            <person name="Eastwood D.C."/>
            <person name="Hamelin R.C."/>
            <person name="Grigoriev I.V."/>
            <person name="U'Ren J.M."/>
        </authorList>
    </citation>
    <scope>NUCLEOTIDE SEQUENCE [LARGE SCALE GENOMIC DNA]</scope>
    <source>
        <strain evidence="1 2">CBS 119005</strain>
    </source>
</reference>
<accession>A0ACB9Z214</accession>
<dbReference type="EMBL" id="MU393474">
    <property type="protein sequence ID" value="KAI4865273.1"/>
    <property type="molecule type" value="Genomic_DNA"/>
</dbReference>
<keyword evidence="2" id="KW-1185">Reference proteome</keyword>